<evidence type="ECO:0000313" key="2">
    <source>
        <dbReference type="EMBL" id="CAD8348313.1"/>
    </source>
</evidence>
<dbReference type="AlphaFoldDB" id="A0A7R9ZZH6"/>
<feature type="signal peptide" evidence="1">
    <location>
        <begin position="1"/>
        <end position="46"/>
    </location>
</feature>
<sequence>MHNAVAAAAACLRLCPPLKIAAKAAHRLALALALLGELGVAGEVLAAAPTPEAAGDAAEQCTSLAGQVESLREREDTGYSASDVLGTAAASMACSVGGIADAAVPTAESLGPIEAPAPRCVVVASRDIAVGEVVLVQRPIKGLAFGAQSLTEAASSAASLRTSSEGLCRRLAFASQTDVACARALELLGSARAPSLLGFEPPLPADVLGSLLQRLHPRLLPLLGQRSEFVPVAERLPMPKLLIEALVGGRQAAPTPGWRALIEAASRGEPAFGRVLDGSPAAVGGGLQGRGTGLYPAVALLGRVSSSLSNCALAPVGSKAIGALAVFTTQAVPRGKELLLAEAG</sequence>
<protein>
    <recommendedName>
        <fullName evidence="3">SET domain-containing protein</fullName>
    </recommendedName>
</protein>
<keyword evidence="1" id="KW-0732">Signal</keyword>
<reference evidence="2" key="1">
    <citation type="submission" date="2021-01" db="EMBL/GenBank/DDBJ databases">
        <authorList>
            <person name="Corre E."/>
            <person name="Pelletier E."/>
            <person name="Niang G."/>
            <person name="Scheremetjew M."/>
            <person name="Finn R."/>
            <person name="Kale V."/>
            <person name="Holt S."/>
            <person name="Cochrane G."/>
            <person name="Meng A."/>
            <person name="Brown T."/>
            <person name="Cohen L."/>
        </authorList>
    </citation>
    <scope>NUCLEOTIDE SEQUENCE</scope>
    <source>
        <strain evidence="2">Pbaha01</strain>
    </source>
</reference>
<dbReference type="EMBL" id="HBEG01006867">
    <property type="protein sequence ID" value="CAD8348313.1"/>
    <property type="molecule type" value="Transcribed_RNA"/>
</dbReference>
<organism evidence="2">
    <name type="scientific">Pyrodinium bahamense</name>
    <dbReference type="NCBI Taxonomy" id="73915"/>
    <lineage>
        <taxon>Eukaryota</taxon>
        <taxon>Sar</taxon>
        <taxon>Alveolata</taxon>
        <taxon>Dinophyceae</taxon>
        <taxon>Gonyaulacales</taxon>
        <taxon>Pyrocystaceae</taxon>
        <taxon>Pyrodinium</taxon>
    </lineage>
</organism>
<name>A0A7R9ZZH6_9DINO</name>
<accession>A0A7R9ZZH6</accession>
<gene>
    <name evidence="2" type="ORF">PBAH0796_LOCUS4052</name>
</gene>
<evidence type="ECO:0000256" key="1">
    <source>
        <dbReference type="SAM" id="SignalP"/>
    </source>
</evidence>
<proteinExistence type="predicted"/>
<feature type="chain" id="PRO_5030952248" description="SET domain-containing protein" evidence="1">
    <location>
        <begin position="47"/>
        <end position="344"/>
    </location>
</feature>
<evidence type="ECO:0008006" key="3">
    <source>
        <dbReference type="Google" id="ProtNLM"/>
    </source>
</evidence>